<evidence type="ECO:0000256" key="2">
    <source>
        <dbReference type="ARBA" id="ARBA00023125"/>
    </source>
</evidence>
<dbReference type="SUPFAM" id="SSF53822">
    <property type="entry name" value="Periplasmic binding protein-like I"/>
    <property type="match status" value="1"/>
</dbReference>
<evidence type="ECO:0000259" key="4">
    <source>
        <dbReference type="PROSITE" id="PS50932"/>
    </source>
</evidence>
<evidence type="ECO:0000256" key="1">
    <source>
        <dbReference type="ARBA" id="ARBA00023015"/>
    </source>
</evidence>
<accession>A0ABW9X8X7</accession>
<dbReference type="RefSeq" id="WP_161716285.1">
    <property type="nucleotide sequence ID" value="NZ_JAAAPO010000001.1"/>
</dbReference>
<dbReference type="Proteomes" id="UP000753724">
    <property type="component" value="Unassembled WGS sequence"/>
</dbReference>
<keyword evidence="6" id="KW-1185">Reference proteome</keyword>
<feature type="domain" description="HTH lacI-type" evidence="4">
    <location>
        <begin position="6"/>
        <end position="59"/>
    </location>
</feature>
<dbReference type="PROSITE" id="PS50932">
    <property type="entry name" value="HTH_LACI_2"/>
    <property type="match status" value="1"/>
</dbReference>
<dbReference type="InterPro" id="IPR010982">
    <property type="entry name" value="Lambda_DNA-bd_dom_sf"/>
</dbReference>
<dbReference type="Pfam" id="PF13377">
    <property type="entry name" value="Peripla_BP_3"/>
    <property type="match status" value="1"/>
</dbReference>
<evidence type="ECO:0000313" key="6">
    <source>
        <dbReference type="Proteomes" id="UP000753724"/>
    </source>
</evidence>
<evidence type="ECO:0000313" key="5">
    <source>
        <dbReference type="EMBL" id="NBC34978.1"/>
    </source>
</evidence>
<proteinExistence type="predicted"/>
<comment type="caution">
    <text evidence="5">The sequence shown here is derived from an EMBL/GenBank/DDBJ whole genome shotgun (WGS) entry which is preliminary data.</text>
</comment>
<organism evidence="5 6">
    <name type="scientific">Novosphingobium ovatum</name>
    <dbReference type="NCBI Taxonomy" id="1908523"/>
    <lineage>
        <taxon>Bacteria</taxon>
        <taxon>Pseudomonadati</taxon>
        <taxon>Pseudomonadota</taxon>
        <taxon>Alphaproteobacteria</taxon>
        <taxon>Sphingomonadales</taxon>
        <taxon>Sphingomonadaceae</taxon>
        <taxon>Novosphingobium</taxon>
    </lineage>
</organism>
<dbReference type="InterPro" id="IPR046335">
    <property type="entry name" value="LacI/GalR-like_sensor"/>
</dbReference>
<dbReference type="InterPro" id="IPR028082">
    <property type="entry name" value="Peripla_BP_I"/>
</dbReference>
<keyword evidence="2" id="KW-0238">DNA-binding</keyword>
<dbReference type="SMART" id="SM00354">
    <property type="entry name" value="HTH_LACI"/>
    <property type="match status" value="1"/>
</dbReference>
<dbReference type="Gene3D" id="3.40.50.2300">
    <property type="match status" value="2"/>
</dbReference>
<sequence length="330" mass="35210">MVQRRATGSDVARAAGVSKSAVSRAFTGGVVSDEARKRIMEAARLLKYRPNHSARALMTNQSRLIGLAITSLDNQFYPAMVEMLHEALALRGLRLVLFITHGEADLDPVLDELLGYRLDGVVLASSGHAARVGRECIEAGVPAVMLINTDPEDRLPGVCADNDDGAAGVAAYLLERGRRRLGLISGLAESSASVERSRAFTRAVAEFPGAQLLSACGHYTAQGAYRAAVQLLDRPDRADALFCVTDFMAFHALHAVRDLGLEPGRDVAVFGFDDAPIAGWGAYQLATYATPIRAMVEATIDLLQAQMDGAPPARGTRRIKGELVLRASGG</sequence>
<protein>
    <submittedName>
        <fullName evidence="5">Substrate-binding domain-containing protein</fullName>
    </submittedName>
</protein>
<gene>
    <name evidence="5" type="ORF">GTZ99_00220</name>
</gene>
<dbReference type="SUPFAM" id="SSF47413">
    <property type="entry name" value="lambda repressor-like DNA-binding domains"/>
    <property type="match status" value="1"/>
</dbReference>
<evidence type="ECO:0000256" key="3">
    <source>
        <dbReference type="ARBA" id="ARBA00023163"/>
    </source>
</evidence>
<keyword evidence="1" id="KW-0805">Transcription regulation</keyword>
<dbReference type="Pfam" id="PF00356">
    <property type="entry name" value="LacI"/>
    <property type="match status" value="1"/>
</dbReference>
<reference evidence="6" key="1">
    <citation type="submission" date="2020-01" db="EMBL/GenBank/DDBJ databases">
        <title>Sphingomonas sp. strain CSW-10.</title>
        <authorList>
            <person name="Chen W.-M."/>
        </authorList>
    </citation>
    <scope>NUCLEOTIDE SEQUENCE [LARGE SCALE GENOMIC DNA]</scope>
    <source>
        <strain evidence="6">FSY-8</strain>
    </source>
</reference>
<dbReference type="InterPro" id="IPR000843">
    <property type="entry name" value="HTH_LacI"/>
</dbReference>
<dbReference type="PANTHER" id="PTHR30146:SF153">
    <property type="entry name" value="LACTOSE OPERON REPRESSOR"/>
    <property type="match status" value="1"/>
</dbReference>
<dbReference type="EMBL" id="JAAAPO010000001">
    <property type="protein sequence ID" value="NBC34978.1"/>
    <property type="molecule type" value="Genomic_DNA"/>
</dbReference>
<dbReference type="Gene3D" id="1.10.260.40">
    <property type="entry name" value="lambda repressor-like DNA-binding domains"/>
    <property type="match status" value="1"/>
</dbReference>
<dbReference type="CDD" id="cd01392">
    <property type="entry name" value="HTH_LacI"/>
    <property type="match status" value="1"/>
</dbReference>
<dbReference type="PANTHER" id="PTHR30146">
    <property type="entry name" value="LACI-RELATED TRANSCRIPTIONAL REPRESSOR"/>
    <property type="match status" value="1"/>
</dbReference>
<dbReference type="CDD" id="cd06278">
    <property type="entry name" value="PBP1_LacI-like"/>
    <property type="match status" value="1"/>
</dbReference>
<name>A0ABW9X8X7_9SPHN</name>
<keyword evidence="3" id="KW-0804">Transcription</keyword>